<feature type="transmembrane region" description="Helical" evidence="18">
    <location>
        <begin position="12"/>
        <end position="33"/>
    </location>
</feature>
<dbReference type="RefSeq" id="WP_092991710.1">
    <property type="nucleotide sequence ID" value="NZ_FMWD01000001.1"/>
</dbReference>
<dbReference type="FunFam" id="1.10.287.130:FF:000038">
    <property type="entry name" value="Sensory transduction histidine kinase"/>
    <property type="match status" value="1"/>
</dbReference>
<feature type="modified residue" description="Phosphohistidine" evidence="15">
    <location>
        <position position="1404"/>
    </location>
</feature>
<dbReference type="Pfam" id="PF00072">
    <property type="entry name" value="Response_reg"/>
    <property type="match status" value="1"/>
</dbReference>
<keyword evidence="12" id="KW-0902">Two-component regulatory system</keyword>
<dbReference type="SUPFAM" id="SSF47384">
    <property type="entry name" value="Homodimeric domain of signal transducing histidine kinase"/>
    <property type="match status" value="1"/>
</dbReference>
<feature type="domain" description="PAC" evidence="22">
    <location>
        <begin position="625"/>
        <end position="677"/>
    </location>
</feature>
<evidence type="ECO:0000256" key="6">
    <source>
        <dbReference type="ARBA" id="ARBA00022679"/>
    </source>
</evidence>
<dbReference type="SMART" id="SM00091">
    <property type="entry name" value="PAS"/>
    <property type="match status" value="3"/>
</dbReference>
<feature type="domain" description="PAC" evidence="22">
    <location>
        <begin position="746"/>
        <end position="796"/>
    </location>
</feature>
<evidence type="ECO:0000313" key="25">
    <source>
        <dbReference type="EMBL" id="SCZ49610.1"/>
    </source>
</evidence>
<dbReference type="CDD" id="cd06225">
    <property type="entry name" value="HAMP"/>
    <property type="match status" value="1"/>
</dbReference>
<dbReference type="Pfam" id="PF13426">
    <property type="entry name" value="PAS_9"/>
    <property type="match status" value="2"/>
</dbReference>
<dbReference type="InterPro" id="IPR029151">
    <property type="entry name" value="Sensor-like_sf"/>
</dbReference>
<dbReference type="InterPro" id="IPR003661">
    <property type="entry name" value="HisK_dim/P_dom"/>
</dbReference>
<keyword evidence="4" id="KW-1003">Cell membrane</keyword>
<evidence type="ECO:0000256" key="3">
    <source>
        <dbReference type="ARBA" id="ARBA00012438"/>
    </source>
</evidence>
<dbReference type="SUPFAM" id="SSF52172">
    <property type="entry name" value="CheY-like"/>
    <property type="match status" value="1"/>
</dbReference>
<dbReference type="Pfam" id="PF02743">
    <property type="entry name" value="dCache_1"/>
    <property type="match status" value="1"/>
</dbReference>
<evidence type="ECO:0000256" key="13">
    <source>
        <dbReference type="ARBA" id="ARBA00023136"/>
    </source>
</evidence>
<evidence type="ECO:0000256" key="17">
    <source>
        <dbReference type="SAM" id="Coils"/>
    </source>
</evidence>
<feature type="domain" description="Response regulatory" evidence="20">
    <location>
        <begin position="1201"/>
        <end position="1317"/>
    </location>
</feature>
<dbReference type="InterPro" id="IPR005467">
    <property type="entry name" value="His_kinase_dom"/>
</dbReference>
<keyword evidence="26" id="KW-1185">Reference proteome</keyword>
<dbReference type="InterPro" id="IPR001610">
    <property type="entry name" value="PAC"/>
</dbReference>
<dbReference type="PROSITE" id="PS50885">
    <property type="entry name" value="HAMP"/>
    <property type="match status" value="1"/>
</dbReference>
<dbReference type="InterPro" id="IPR003594">
    <property type="entry name" value="HATPase_dom"/>
</dbReference>
<feature type="domain" description="HPt" evidence="24">
    <location>
        <begin position="1365"/>
        <end position="1467"/>
    </location>
</feature>
<keyword evidence="11 18" id="KW-1133">Transmembrane helix</keyword>
<comment type="subcellular location">
    <subcellularLocation>
        <location evidence="2">Cell membrane</location>
        <topology evidence="2">Multi-pass membrane protein</topology>
    </subcellularLocation>
</comment>
<dbReference type="SUPFAM" id="SSF55785">
    <property type="entry name" value="PYP-like sensor domain (PAS domain)"/>
    <property type="match status" value="3"/>
</dbReference>
<evidence type="ECO:0000259" key="23">
    <source>
        <dbReference type="PROSITE" id="PS50885"/>
    </source>
</evidence>
<dbReference type="Proteomes" id="UP000199648">
    <property type="component" value="Unassembled WGS sequence"/>
</dbReference>
<dbReference type="Gene3D" id="1.10.287.130">
    <property type="match status" value="1"/>
</dbReference>
<dbReference type="CDD" id="cd00088">
    <property type="entry name" value="HPT"/>
    <property type="match status" value="1"/>
</dbReference>
<dbReference type="InterPro" id="IPR029016">
    <property type="entry name" value="GAF-like_dom_sf"/>
</dbReference>
<keyword evidence="6" id="KW-0808">Transferase</keyword>
<dbReference type="SUPFAM" id="SSF55781">
    <property type="entry name" value="GAF domain-like"/>
    <property type="match status" value="1"/>
</dbReference>
<dbReference type="Pfam" id="PF02518">
    <property type="entry name" value="HATPase_c"/>
    <property type="match status" value="1"/>
</dbReference>
<dbReference type="InterPro" id="IPR033479">
    <property type="entry name" value="dCache_1"/>
</dbReference>
<evidence type="ECO:0000256" key="18">
    <source>
        <dbReference type="SAM" id="Phobius"/>
    </source>
</evidence>
<dbReference type="PROSITE" id="PS50110">
    <property type="entry name" value="RESPONSE_REGULATORY"/>
    <property type="match status" value="1"/>
</dbReference>
<dbReference type="InterPro" id="IPR035965">
    <property type="entry name" value="PAS-like_dom_sf"/>
</dbReference>
<evidence type="ECO:0000256" key="8">
    <source>
        <dbReference type="ARBA" id="ARBA00022741"/>
    </source>
</evidence>
<dbReference type="SMART" id="SM00065">
    <property type="entry name" value="GAF"/>
    <property type="match status" value="1"/>
</dbReference>
<keyword evidence="8" id="KW-0547">Nucleotide-binding</keyword>
<dbReference type="InterPro" id="IPR003660">
    <property type="entry name" value="HAMP_dom"/>
</dbReference>
<dbReference type="GO" id="GO:0005886">
    <property type="term" value="C:plasma membrane"/>
    <property type="evidence" value="ECO:0007669"/>
    <property type="project" value="UniProtKB-SubCell"/>
</dbReference>
<dbReference type="InterPro" id="IPR008207">
    <property type="entry name" value="Sig_transdc_His_kin_Hpt_dom"/>
</dbReference>
<evidence type="ECO:0000259" key="24">
    <source>
        <dbReference type="PROSITE" id="PS50894"/>
    </source>
</evidence>
<keyword evidence="17" id="KW-0175">Coiled coil</keyword>
<gene>
    <name evidence="25" type="ORF">SAMN03097708_00209</name>
</gene>
<feature type="domain" description="PAS" evidence="21">
    <location>
        <begin position="546"/>
        <end position="593"/>
    </location>
</feature>
<accession>A0A1G5PKF4</accession>
<evidence type="ECO:0000256" key="9">
    <source>
        <dbReference type="ARBA" id="ARBA00022777"/>
    </source>
</evidence>
<dbReference type="SMART" id="SM00448">
    <property type="entry name" value="REC"/>
    <property type="match status" value="1"/>
</dbReference>
<dbReference type="InterPro" id="IPR000014">
    <property type="entry name" value="PAS"/>
</dbReference>
<keyword evidence="10" id="KW-0067">ATP-binding</keyword>
<dbReference type="PROSITE" id="PS50109">
    <property type="entry name" value="HIS_KIN"/>
    <property type="match status" value="1"/>
</dbReference>
<dbReference type="InterPro" id="IPR004358">
    <property type="entry name" value="Sig_transdc_His_kin-like_C"/>
</dbReference>
<dbReference type="SUPFAM" id="SSF55874">
    <property type="entry name" value="ATPase domain of HSP90 chaperone/DNA topoisomerase II/histidine kinase"/>
    <property type="match status" value="1"/>
</dbReference>
<dbReference type="GO" id="GO:0005524">
    <property type="term" value="F:ATP binding"/>
    <property type="evidence" value="ECO:0007669"/>
    <property type="project" value="UniProtKB-KW"/>
</dbReference>
<dbReference type="InterPro" id="IPR011006">
    <property type="entry name" value="CheY-like_superfamily"/>
</dbReference>
<dbReference type="CDD" id="cd16922">
    <property type="entry name" value="HATPase_EvgS-ArcB-TorS-like"/>
    <property type="match status" value="1"/>
</dbReference>
<dbReference type="Gene3D" id="3.30.450.40">
    <property type="match status" value="1"/>
</dbReference>
<evidence type="ECO:0000259" key="20">
    <source>
        <dbReference type="PROSITE" id="PS50110"/>
    </source>
</evidence>
<dbReference type="Pfam" id="PF13185">
    <property type="entry name" value="GAF_2"/>
    <property type="match status" value="1"/>
</dbReference>
<dbReference type="SUPFAM" id="SSF47226">
    <property type="entry name" value="Histidine-containing phosphotransfer domain, HPT domain"/>
    <property type="match status" value="1"/>
</dbReference>
<dbReference type="InterPro" id="IPR001789">
    <property type="entry name" value="Sig_transdc_resp-reg_receiver"/>
</dbReference>
<evidence type="ECO:0000256" key="1">
    <source>
        <dbReference type="ARBA" id="ARBA00000085"/>
    </source>
</evidence>
<dbReference type="PROSITE" id="PS50894">
    <property type="entry name" value="HPT"/>
    <property type="match status" value="1"/>
</dbReference>
<evidence type="ECO:0000256" key="15">
    <source>
        <dbReference type="PROSITE-ProRule" id="PRU00110"/>
    </source>
</evidence>
<evidence type="ECO:0000256" key="10">
    <source>
        <dbReference type="ARBA" id="ARBA00022840"/>
    </source>
</evidence>
<feature type="coiled-coil region" evidence="17">
    <location>
        <begin position="909"/>
        <end position="954"/>
    </location>
</feature>
<dbReference type="GO" id="GO:0000155">
    <property type="term" value="F:phosphorelay sensor kinase activity"/>
    <property type="evidence" value="ECO:0007669"/>
    <property type="project" value="InterPro"/>
</dbReference>
<evidence type="ECO:0000256" key="4">
    <source>
        <dbReference type="ARBA" id="ARBA00022475"/>
    </source>
</evidence>
<dbReference type="InterPro" id="IPR036890">
    <property type="entry name" value="HATPase_C_sf"/>
</dbReference>
<dbReference type="GO" id="GO:0006355">
    <property type="term" value="P:regulation of DNA-templated transcription"/>
    <property type="evidence" value="ECO:0007669"/>
    <property type="project" value="InterPro"/>
</dbReference>
<dbReference type="CDD" id="cd18774">
    <property type="entry name" value="PDC2_HK_sensor"/>
    <property type="match status" value="1"/>
</dbReference>
<dbReference type="Gene3D" id="3.30.565.10">
    <property type="entry name" value="Histidine kinase-like ATPase, C-terminal domain"/>
    <property type="match status" value="1"/>
</dbReference>
<dbReference type="EC" id="2.7.13.3" evidence="3"/>
<proteinExistence type="predicted"/>
<dbReference type="InterPro" id="IPR036097">
    <property type="entry name" value="HisK_dim/P_sf"/>
</dbReference>
<feature type="modified residue" description="4-aspartylphosphate" evidence="16">
    <location>
        <position position="1250"/>
    </location>
</feature>
<dbReference type="SMART" id="SM00387">
    <property type="entry name" value="HATPase_c"/>
    <property type="match status" value="1"/>
</dbReference>
<evidence type="ECO:0000256" key="16">
    <source>
        <dbReference type="PROSITE-ProRule" id="PRU00169"/>
    </source>
</evidence>
<sequence>MKLPFTLGLRGRLTLILLAVFATMVALIVAHTLNHGAEKRHNTVRHLQNYAQLLAAHQRQIVAQADAILNGLIIRPELHPGTQVEVCSQFLQALIKEEPEFINVGLVQPDGEAGCAAAPPVNHVNFADRQWFRKALQSDKTVISEVLRGRIVGKPLITFARAVRDGGGRVTGVLYLALDLTWLQHELSAADLQEGTRLVVMDAMGTIAVRYPDTGNGIGKSIHDRTLLQRIQAAGEVGVLENIGPDGEPRIFAHARLLDTVSGPVTLSLTVPKALIHAPVYRELWNGLAIAFAVLIATLGLVVWGGNRLVLRPLLKLSNVAAHFSAGDYGVRTGLPHGDDEIGRLSRTIDDTAAAIEERDRKLIRANQALRVLSAGNRVLLNVTDENALIEQMCRAIVEAGGYRMVWVGYARTDRRIEVVASWGATAEFLAELDMTWDETETGRGPTGTATRCGIPIVSGDVQTDPDYAHWRELVRPYGIGSALGLPLRVDGSVIGALCICATETDAFDAEVIEILSESAADLSYGIATQRAMAEHERTRAELRQMEHRNALILSAAGEGIFGLDREGRATFINPAAVEMLQWTQDKLAGQSMHALHHHTRADGTPYPAEDCPIRASFRDGMTHRANDDLFWRRDGSSFPVDYVSTPMRDEHGELVGAVVSFRDISEHKAAEERLRLNAELLDNAADSIIVANFDGKLVYVNEAAWKSRGYTRDELMAMTQHELDAADHAERIEARNRELAENGHAVFESAHRCKDGTIMPVEISARLVETGGRQLILCSIRDISERKQAEERIRKLSQAVEQSPESIVITNLDAEIEYVNTAFIDITGYASEEVIGRNPRILHSGKTPCETYDALWDALTHGRMWKGEFINRRKDGSEYIEYSIIAPIRQPDGTITHYLAVKEDITKKKHLAEELERHREHLADLVEKRTAQLAEAQQRAEAANQAKSAFIANMSHEIRTPMNAIIGLTHLMKRAGATPEQAERLAKIDSAGQHLLSIINDILDLSKIEAGRLQLESTNFHLSAILDNVRSFIGGTAAEKGLNIEVDSDSVPVWLRGDPTRLRQALLNYAGNAVKFTERGTISLRTKLLEQTGDRLTVRFEVQDTGIGIAPEKLSRLFQAFEQTDASTTRKYGGTGLGLAITHRLVNLMGGEVGAESTPGAGSTFWFTAHLQRGHGVMPAEAAIETDVETKLRQRHSGAKLLLVEDNAINREVALELLHSVGLAVDTAADGVEALNKARDNDYALILMDVQMPRMDGLEATRAIRALPGREASPILAMTANAFDEDRRACTAAGMDDFIAKPVDPAALFATLLKWLPRQANTAPTNPADPAGSVPSVPTVAEAAELPEIAGLDTAQGLKTLNGNTAAYLRLLRRFATDHADDMVRLRARLAAGEREEARRIAHTLKGASGNLGMTVARRLATDLDAAFKAGRAAEELEPLIGETESELQRLATAILATLPEPAEAATVAVDRAAVNRLLDELESMLAESSMEANTLFEQNTALLKAVLGPVGEDLERQIGGFLYPEALETLRRARAGMPR</sequence>
<keyword evidence="5 16" id="KW-0597">Phosphoprotein</keyword>
<protein>
    <recommendedName>
        <fullName evidence="3">histidine kinase</fullName>
        <ecNumber evidence="3">2.7.13.3</ecNumber>
    </recommendedName>
</protein>
<evidence type="ECO:0000256" key="7">
    <source>
        <dbReference type="ARBA" id="ARBA00022692"/>
    </source>
</evidence>
<keyword evidence="7 18" id="KW-0812">Transmembrane</keyword>
<reference evidence="25 26" key="1">
    <citation type="submission" date="2016-10" db="EMBL/GenBank/DDBJ databases">
        <authorList>
            <person name="de Groot N.N."/>
        </authorList>
    </citation>
    <scope>NUCLEOTIDE SEQUENCE [LARGE SCALE GENOMIC DNA]</scope>
    <source>
        <strain evidence="25 26">HLD2</strain>
    </source>
</reference>
<dbReference type="Gene3D" id="6.10.340.10">
    <property type="match status" value="1"/>
</dbReference>
<feature type="domain" description="PAS" evidence="21">
    <location>
        <begin position="674"/>
        <end position="744"/>
    </location>
</feature>
<dbReference type="SUPFAM" id="SSF158472">
    <property type="entry name" value="HAMP domain-like"/>
    <property type="match status" value="1"/>
</dbReference>
<evidence type="ECO:0000313" key="26">
    <source>
        <dbReference type="Proteomes" id="UP000199648"/>
    </source>
</evidence>
<dbReference type="SUPFAM" id="SSF103190">
    <property type="entry name" value="Sensory domain-like"/>
    <property type="match status" value="1"/>
</dbReference>
<feature type="domain" description="HAMP" evidence="23">
    <location>
        <begin position="308"/>
        <end position="361"/>
    </location>
</feature>
<dbReference type="InterPro" id="IPR013767">
    <property type="entry name" value="PAS_fold"/>
</dbReference>
<evidence type="ECO:0000256" key="5">
    <source>
        <dbReference type="ARBA" id="ARBA00022553"/>
    </source>
</evidence>
<dbReference type="CDD" id="cd00082">
    <property type="entry name" value="HisKA"/>
    <property type="match status" value="1"/>
</dbReference>
<dbReference type="PROSITE" id="PS50113">
    <property type="entry name" value="PAC"/>
    <property type="match status" value="3"/>
</dbReference>
<dbReference type="CDD" id="cd17546">
    <property type="entry name" value="REC_hyHK_CKI1_RcsC-like"/>
    <property type="match status" value="1"/>
</dbReference>
<dbReference type="Pfam" id="PF00672">
    <property type="entry name" value="HAMP"/>
    <property type="match status" value="1"/>
</dbReference>
<dbReference type="InterPro" id="IPR036641">
    <property type="entry name" value="HPT_dom_sf"/>
</dbReference>
<dbReference type="Gene3D" id="3.30.450.20">
    <property type="entry name" value="PAS domain"/>
    <property type="match status" value="5"/>
</dbReference>
<dbReference type="Pfam" id="PF01627">
    <property type="entry name" value="Hpt"/>
    <property type="match status" value="1"/>
</dbReference>
<dbReference type="EMBL" id="FMWD01000001">
    <property type="protein sequence ID" value="SCZ49610.1"/>
    <property type="molecule type" value="Genomic_DNA"/>
</dbReference>
<dbReference type="InterPro" id="IPR000700">
    <property type="entry name" value="PAS-assoc_C"/>
</dbReference>
<evidence type="ECO:0000259" key="21">
    <source>
        <dbReference type="PROSITE" id="PS50112"/>
    </source>
</evidence>
<dbReference type="SMART" id="SM00304">
    <property type="entry name" value="HAMP"/>
    <property type="match status" value="1"/>
</dbReference>
<dbReference type="InterPro" id="IPR003018">
    <property type="entry name" value="GAF"/>
</dbReference>
<evidence type="ECO:0000256" key="14">
    <source>
        <dbReference type="ARBA" id="ARBA00023306"/>
    </source>
</evidence>
<dbReference type="SMART" id="SM00086">
    <property type="entry name" value="PAC"/>
    <property type="match status" value="3"/>
</dbReference>
<keyword evidence="13 18" id="KW-0472">Membrane</keyword>
<keyword evidence="9 25" id="KW-0418">Kinase</keyword>
<dbReference type="STRING" id="415747.SAMN03097708_00209"/>
<dbReference type="Pfam" id="PF00989">
    <property type="entry name" value="PAS"/>
    <property type="match status" value="1"/>
</dbReference>
<evidence type="ECO:0000256" key="11">
    <source>
        <dbReference type="ARBA" id="ARBA00022989"/>
    </source>
</evidence>
<keyword evidence="14" id="KW-0131">Cell cycle</keyword>
<feature type="domain" description="Histidine kinase" evidence="19">
    <location>
        <begin position="954"/>
        <end position="1174"/>
    </location>
</feature>
<dbReference type="NCBIfam" id="TIGR00229">
    <property type="entry name" value="sensory_box"/>
    <property type="match status" value="3"/>
</dbReference>
<dbReference type="Pfam" id="PF00512">
    <property type="entry name" value="HisKA"/>
    <property type="match status" value="1"/>
</dbReference>
<dbReference type="Gene3D" id="3.40.50.2300">
    <property type="match status" value="1"/>
</dbReference>
<dbReference type="Gene3D" id="1.20.120.160">
    <property type="entry name" value="HPT domain"/>
    <property type="match status" value="1"/>
</dbReference>
<dbReference type="CDD" id="cd12914">
    <property type="entry name" value="PDC1_DGC_like"/>
    <property type="match status" value="1"/>
</dbReference>
<feature type="domain" description="PAS" evidence="21">
    <location>
        <begin position="793"/>
        <end position="839"/>
    </location>
</feature>
<dbReference type="OrthoDB" id="5555106at2"/>
<organism evidence="25 26">
    <name type="scientific">Thiohalomonas denitrificans</name>
    <dbReference type="NCBI Taxonomy" id="415747"/>
    <lineage>
        <taxon>Bacteria</taxon>
        <taxon>Pseudomonadati</taxon>
        <taxon>Pseudomonadota</taxon>
        <taxon>Gammaproteobacteria</taxon>
        <taxon>Thiohalomonadales</taxon>
        <taxon>Thiohalomonadaceae</taxon>
        <taxon>Thiohalomonas</taxon>
    </lineage>
</organism>
<dbReference type="FunFam" id="3.30.565.10:FF:000010">
    <property type="entry name" value="Sensor histidine kinase RcsC"/>
    <property type="match status" value="1"/>
</dbReference>
<dbReference type="CDD" id="cd00130">
    <property type="entry name" value="PAS"/>
    <property type="match status" value="3"/>
</dbReference>
<evidence type="ECO:0000259" key="22">
    <source>
        <dbReference type="PROSITE" id="PS50113"/>
    </source>
</evidence>
<feature type="transmembrane region" description="Helical" evidence="18">
    <location>
        <begin position="284"/>
        <end position="306"/>
    </location>
</feature>
<comment type="catalytic activity">
    <reaction evidence="1">
        <text>ATP + protein L-histidine = ADP + protein N-phospho-L-histidine.</text>
        <dbReference type="EC" id="2.7.13.3"/>
    </reaction>
</comment>
<evidence type="ECO:0000256" key="12">
    <source>
        <dbReference type="ARBA" id="ARBA00023012"/>
    </source>
</evidence>
<feature type="domain" description="PAC" evidence="22">
    <location>
        <begin position="864"/>
        <end position="918"/>
    </location>
</feature>
<dbReference type="PANTHER" id="PTHR45339">
    <property type="entry name" value="HYBRID SIGNAL TRANSDUCTION HISTIDINE KINASE J"/>
    <property type="match status" value="1"/>
</dbReference>
<evidence type="ECO:0000256" key="2">
    <source>
        <dbReference type="ARBA" id="ARBA00004651"/>
    </source>
</evidence>
<dbReference type="PANTHER" id="PTHR45339:SF1">
    <property type="entry name" value="HYBRID SIGNAL TRANSDUCTION HISTIDINE KINASE J"/>
    <property type="match status" value="1"/>
</dbReference>
<dbReference type="PROSITE" id="PS50112">
    <property type="entry name" value="PAS"/>
    <property type="match status" value="3"/>
</dbReference>
<name>A0A1G5PKF4_9GAMM</name>
<dbReference type="SMART" id="SM00388">
    <property type="entry name" value="HisKA"/>
    <property type="match status" value="1"/>
</dbReference>
<evidence type="ECO:0000259" key="19">
    <source>
        <dbReference type="PROSITE" id="PS50109"/>
    </source>
</evidence>
<dbReference type="PRINTS" id="PR00344">
    <property type="entry name" value="BCTRLSENSOR"/>
</dbReference>